<dbReference type="SUPFAM" id="SSF55785">
    <property type="entry name" value="PYP-like sensor domain (PAS domain)"/>
    <property type="match status" value="5"/>
</dbReference>
<evidence type="ECO:0000313" key="12">
    <source>
        <dbReference type="EMBL" id="MCF2496682.1"/>
    </source>
</evidence>
<evidence type="ECO:0000259" key="8">
    <source>
        <dbReference type="PROSITE" id="PS50109"/>
    </source>
</evidence>
<protein>
    <recommendedName>
        <fullName evidence="2">histidine kinase</fullName>
        <ecNumber evidence="2">2.7.13.3</ecNumber>
    </recommendedName>
</protein>
<dbReference type="InterPro" id="IPR003594">
    <property type="entry name" value="HATPase_dom"/>
</dbReference>
<feature type="domain" description="PAS" evidence="10">
    <location>
        <begin position="212"/>
        <end position="282"/>
    </location>
</feature>
<dbReference type="SMART" id="SM00387">
    <property type="entry name" value="HATPase_c"/>
    <property type="match status" value="1"/>
</dbReference>
<dbReference type="InterPro" id="IPR005467">
    <property type="entry name" value="His_kinase_dom"/>
</dbReference>
<evidence type="ECO:0000256" key="4">
    <source>
        <dbReference type="ARBA" id="ARBA00022679"/>
    </source>
</evidence>
<evidence type="ECO:0000259" key="11">
    <source>
        <dbReference type="PROSITE" id="PS50113"/>
    </source>
</evidence>
<dbReference type="InterPro" id="IPR035965">
    <property type="entry name" value="PAS-like_dom_sf"/>
</dbReference>
<dbReference type="Pfam" id="PF02518">
    <property type="entry name" value="HATPase_c"/>
    <property type="match status" value="1"/>
</dbReference>
<name>A0A9X1QA70_9BACT</name>
<keyword evidence="7" id="KW-0175">Coiled coil</keyword>
<dbReference type="PROSITE" id="PS50113">
    <property type="entry name" value="PAC"/>
    <property type="match status" value="2"/>
</dbReference>
<dbReference type="InterPro" id="IPR011006">
    <property type="entry name" value="CheY-like_superfamily"/>
</dbReference>
<dbReference type="Gene3D" id="1.10.287.130">
    <property type="match status" value="1"/>
</dbReference>
<feature type="domain" description="PAC" evidence="11">
    <location>
        <begin position="414"/>
        <end position="466"/>
    </location>
</feature>
<dbReference type="Pfam" id="PF08448">
    <property type="entry name" value="PAS_4"/>
    <property type="match status" value="2"/>
</dbReference>
<evidence type="ECO:0000256" key="6">
    <source>
        <dbReference type="PROSITE-ProRule" id="PRU00169"/>
    </source>
</evidence>
<reference evidence="12" key="1">
    <citation type="submission" date="2022-01" db="EMBL/GenBank/DDBJ databases">
        <title>Novel species in genus Dyadobacter.</title>
        <authorList>
            <person name="Ma C."/>
        </authorList>
    </citation>
    <scope>NUCLEOTIDE SEQUENCE</scope>
    <source>
        <strain evidence="12">CY357</strain>
    </source>
</reference>
<dbReference type="Gene3D" id="3.30.565.10">
    <property type="entry name" value="Histidine kinase-like ATPase, C-terminal domain"/>
    <property type="match status" value="1"/>
</dbReference>
<organism evidence="12 13">
    <name type="scientific">Dyadobacter chenhuakuii</name>
    <dbReference type="NCBI Taxonomy" id="2909339"/>
    <lineage>
        <taxon>Bacteria</taxon>
        <taxon>Pseudomonadati</taxon>
        <taxon>Bacteroidota</taxon>
        <taxon>Cytophagia</taxon>
        <taxon>Cytophagales</taxon>
        <taxon>Spirosomataceae</taxon>
        <taxon>Dyadobacter</taxon>
    </lineage>
</organism>
<dbReference type="EC" id="2.7.13.3" evidence="2"/>
<dbReference type="CDD" id="cd00130">
    <property type="entry name" value="PAS"/>
    <property type="match status" value="4"/>
</dbReference>
<dbReference type="InterPro" id="IPR036097">
    <property type="entry name" value="HisK_dim/P_sf"/>
</dbReference>
<dbReference type="SMART" id="SM00086">
    <property type="entry name" value="PAC"/>
    <property type="match status" value="3"/>
</dbReference>
<dbReference type="Gene3D" id="3.30.450.20">
    <property type="entry name" value="PAS domain"/>
    <property type="match status" value="5"/>
</dbReference>
<dbReference type="AlphaFoldDB" id="A0A9X1QA70"/>
<dbReference type="PROSITE" id="PS50112">
    <property type="entry name" value="PAS"/>
    <property type="match status" value="2"/>
</dbReference>
<dbReference type="Pfam" id="PF00512">
    <property type="entry name" value="HisKA"/>
    <property type="match status" value="1"/>
</dbReference>
<comment type="catalytic activity">
    <reaction evidence="1">
        <text>ATP + protein L-histidine = ADP + protein N-phospho-L-histidine.</text>
        <dbReference type="EC" id="2.7.13.3"/>
    </reaction>
</comment>
<evidence type="ECO:0000256" key="3">
    <source>
        <dbReference type="ARBA" id="ARBA00022553"/>
    </source>
</evidence>
<dbReference type="InterPro" id="IPR001610">
    <property type="entry name" value="PAC"/>
</dbReference>
<dbReference type="SMART" id="SM00091">
    <property type="entry name" value="PAS"/>
    <property type="match status" value="5"/>
</dbReference>
<dbReference type="PROSITE" id="PS50110">
    <property type="entry name" value="RESPONSE_REGULATORY"/>
    <property type="match status" value="1"/>
</dbReference>
<evidence type="ECO:0000313" key="13">
    <source>
        <dbReference type="Proteomes" id="UP001139411"/>
    </source>
</evidence>
<dbReference type="CDD" id="cd00082">
    <property type="entry name" value="HisKA"/>
    <property type="match status" value="1"/>
</dbReference>
<evidence type="ECO:0000256" key="7">
    <source>
        <dbReference type="SAM" id="Coils"/>
    </source>
</evidence>
<dbReference type="EMBL" id="JAKFFV010000001">
    <property type="protein sequence ID" value="MCF2496682.1"/>
    <property type="molecule type" value="Genomic_DNA"/>
</dbReference>
<dbReference type="PRINTS" id="PR00344">
    <property type="entry name" value="BCTRLSENSOR"/>
</dbReference>
<keyword evidence="4" id="KW-0808">Transferase</keyword>
<keyword evidence="3" id="KW-0597">Phosphoprotein</keyword>
<feature type="coiled-coil region" evidence="7">
    <location>
        <begin position="705"/>
        <end position="732"/>
    </location>
</feature>
<dbReference type="SUPFAM" id="SSF52172">
    <property type="entry name" value="CheY-like"/>
    <property type="match status" value="1"/>
</dbReference>
<dbReference type="InterPro" id="IPR013656">
    <property type="entry name" value="PAS_4"/>
</dbReference>
<dbReference type="InterPro" id="IPR004358">
    <property type="entry name" value="Sig_transdc_His_kin-like_C"/>
</dbReference>
<evidence type="ECO:0000259" key="10">
    <source>
        <dbReference type="PROSITE" id="PS50112"/>
    </source>
</evidence>
<sequence length="1082" mass="122485">MNAALLNRMTGSLREADRSQVNNTDFSRHNTLTLKDVFIFHEIILHSGDSGVIKSLIATKILPGLAYINTTKVKSDLKIVYLEDSEAGAFTAKQTLNKKGINAEIRVACNNHQYIAALAGFVPDIILSEYTLAAIHCSEAVAGLRQSGLKIPFIIVSNAVSDEMAEELLLLGVDDYIIKDQPGRLPFAIQQSLEKYKFKKEQCYMLEQLTNSEKRFRTLVENSMEAVVVLNAQAQPTYVSPAVKNVLGYTPQEVLNMDLFTLPHPDDVEEHAKVLMKVLASPGVPIQGHTGRMLHKNGTWRWIEATVTNLLHEPAINGIVDNFRDVTDTVLADRQLKYKEGRLSQAQAVAHLGSWELDLGTQTSVFSDEACLICGLSPTENIQSAASWISLIHPDDVEYVLRENQDALNSLRAMDYYYRILRRDGQIRYLHAQTHVELNSQGQPVSLYGVMHDVTETKKSEQALRSSESNLRAVFENSMEGFILADTQAVVKYFNNKASNFYKLSTGKEIEVGSSLFDAVRGDKSADYENMITSVLSGKTRQYDHIYQQIDGDSKWLSIMFVPVYENGEITGLSLSMSDITDRKLAQELLERSESNLNAIINNTDSLIYSLDTDLRYITYNDALKSMMKERYDIDVQPGDDIRESLGKFDPGSAQEWEVINARTLSGEILKFEKLFTYNGFNSYLRFSIHPIIKDNIITGLSCFVNDITREKQAKQEVLKALEEKNVILESIGDGFYTLDKNWIVTYWNKQAETMLNCPKDTILGRVVWDVFSDIVGTEFHHNYHKAIEQNAIQHFESYYERDKAWFEVTAYPSANGLSVYFRDVTERKHSEFELDELHKNLQKYTDELLASNKGLEQFSYILSHNLRAPVANIIGLAELVNQDNYPAQVKQQFVTEILVNVKRLDDVISDLNRILQVKRGVSENREPVSLQQLIDQISSSIQNIIEKENVRIETNFSAVSELFTLKSYLHSIFFNLIMNSIKYRQKDVDPVIRIISSREQDLVTLSFQDNGMGIDLASKGAQLFGLYKRFHHHVEGKGMGLFMVKTQVEMLGGKIAVESVVNQGTEVRVAFSPHAYQIPIS</sequence>
<dbReference type="CDD" id="cd00156">
    <property type="entry name" value="REC"/>
    <property type="match status" value="1"/>
</dbReference>
<dbReference type="PANTHER" id="PTHR43304:SF1">
    <property type="entry name" value="PAC DOMAIN-CONTAINING PROTEIN"/>
    <property type="match status" value="1"/>
</dbReference>
<keyword evidence="5" id="KW-0418">Kinase</keyword>
<dbReference type="InterPro" id="IPR000014">
    <property type="entry name" value="PAS"/>
</dbReference>
<feature type="domain" description="PAC" evidence="11">
    <location>
        <begin position="541"/>
        <end position="592"/>
    </location>
</feature>
<dbReference type="GO" id="GO:0000155">
    <property type="term" value="F:phosphorelay sensor kinase activity"/>
    <property type="evidence" value="ECO:0007669"/>
    <property type="project" value="InterPro"/>
</dbReference>
<dbReference type="InterPro" id="IPR052162">
    <property type="entry name" value="Sensor_kinase/Photoreceptor"/>
</dbReference>
<comment type="caution">
    <text evidence="6">Lacks conserved residue(s) required for the propagation of feature annotation.</text>
</comment>
<feature type="domain" description="PAS" evidence="10">
    <location>
        <begin position="721"/>
        <end position="791"/>
    </location>
</feature>
<dbReference type="InterPro" id="IPR036890">
    <property type="entry name" value="HATPase_C_sf"/>
</dbReference>
<evidence type="ECO:0000256" key="2">
    <source>
        <dbReference type="ARBA" id="ARBA00012438"/>
    </source>
</evidence>
<dbReference type="SUPFAM" id="SSF55874">
    <property type="entry name" value="ATPase domain of HSP90 chaperone/DNA topoisomerase II/histidine kinase"/>
    <property type="match status" value="1"/>
</dbReference>
<proteinExistence type="predicted"/>
<dbReference type="InterPro" id="IPR013655">
    <property type="entry name" value="PAS_fold_3"/>
</dbReference>
<dbReference type="SMART" id="SM00388">
    <property type="entry name" value="HisKA"/>
    <property type="match status" value="1"/>
</dbReference>
<dbReference type="InterPro" id="IPR001789">
    <property type="entry name" value="Sig_transdc_resp-reg_receiver"/>
</dbReference>
<dbReference type="Gene3D" id="2.10.70.100">
    <property type="match status" value="1"/>
</dbReference>
<dbReference type="Proteomes" id="UP001139411">
    <property type="component" value="Unassembled WGS sequence"/>
</dbReference>
<feature type="domain" description="Histidine kinase" evidence="8">
    <location>
        <begin position="862"/>
        <end position="1076"/>
    </location>
</feature>
<dbReference type="Pfam" id="PF00072">
    <property type="entry name" value="Response_reg"/>
    <property type="match status" value="1"/>
</dbReference>
<dbReference type="Gene3D" id="3.40.50.2300">
    <property type="match status" value="1"/>
</dbReference>
<comment type="caution">
    <text evidence="12">The sequence shown here is derived from an EMBL/GenBank/DDBJ whole genome shotgun (WGS) entry which is preliminary data.</text>
</comment>
<evidence type="ECO:0000256" key="5">
    <source>
        <dbReference type="ARBA" id="ARBA00022777"/>
    </source>
</evidence>
<dbReference type="PANTHER" id="PTHR43304">
    <property type="entry name" value="PHYTOCHROME-LIKE PROTEIN CPH1"/>
    <property type="match status" value="1"/>
</dbReference>
<evidence type="ECO:0000259" key="9">
    <source>
        <dbReference type="PROSITE" id="PS50110"/>
    </source>
</evidence>
<dbReference type="SUPFAM" id="SSF47384">
    <property type="entry name" value="Homodimeric domain of signal transducing histidine kinase"/>
    <property type="match status" value="1"/>
</dbReference>
<dbReference type="RefSeq" id="WP_235176341.1">
    <property type="nucleotide sequence ID" value="NZ_JAKFFV010000001.1"/>
</dbReference>
<dbReference type="PROSITE" id="PS50109">
    <property type="entry name" value="HIS_KIN"/>
    <property type="match status" value="1"/>
</dbReference>
<gene>
    <name evidence="12" type="ORF">L0661_00085</name>
</gene>
<feature type="domain" description="Response regulatory" evidence="9">
    <location>
        <begin position="78"/>
        <end position="194"/>
    </location>
</feature>
<evidence type="ECO:0000256" key="1">
    <source>
        <dbReference type="ARBA" id="ARBA00000085"/>
    </source>
</evidence>
<dbReference type="NCBIfam" id="TIGR00229">
    <property type="entry name" value="sensory_box"/>
    <property type="match status" value="4"/>
</dbReference>
<dbReference type="InterPro" id="IPR003661">
    <property type="entry name" value="HisK_dim/P_dom"/>
</dbReference>
<accession>A0A9X1QA70</accession>
<dbReference type="InterPro" id="IPR000700">
    <property type="entry name" value="PAS-assoc_C"/>
</dbReference>
<dbReference type="Pfam" id="PF08447">
    <property type="entry name" value="PAS_3"/>
    <property type="match status" value="2"/>
</dbReference>